<evidence type="ECO:0000313" key="1">
    <source>
        <dbReference type="EMBL" id="AKI80227.1"/>
    </source>
</evidence>
<dbReference type="EMBL" id="KM982402">
    <property type="protein sequence ID" value="AKI80227.1"/>
    <property type="molecule type" value="Genomic_DNA"/>
</dbReference>
<keyword evidence="2" id="KW-1185">Reference proteome</keyword>
<dbReference type="InterPro" id="IPR045368">
    <property type="entry name" value="DUF5886"/>
</dbReference>
<reference evidence="1 2" key="1">
    <citation type="submission" date="2014-10" db="EMBL/GenBank/DDBJ databases">
        <title>Pan-genome analysis of Brazilian lineage A amoebal mimiviruses.</title>
        <authorList>
            <person name="Assis F.L."/>
            <person name="Abrahao J.S."/>
            <person name="Kroon E.G."/>
            <person name="Dornas F.P."/>
            <person name="Andrade K.R."/>
            <person name="Borato P.V.M."/>
            <person name="Pilotto M.R."/>
            <person name="Benamar S."/>
            <person name="LaScola B."/>
            <person name="Colson P."/>
        </authorList>
    </citation>
    <scope>NUCLEOTIDE SEQUENCE [LARGE SCALE GENOMIC DNA]</scope>
    <source>
        <strain evidence="1 2">Kroon</strain>
    </source>
</reference>
<accession>A0A0G2Y8R9</accession>
<dbReference type="KEGG" id="vg:80514025"/>
<sequence length="285" mass="32835">MDNIDSYDNYSEELSSFNPIFSNFTHITSDSKNLDSQFIKNSLGVDLDKYTKDSSLLFIIESEYFCDFYDGKPLNLIKYYLLVVLGSSKDVSDPIGYIPCPNKSSIHDCNLYNEFFMKHPHSLLQQDELSCNGDCKLDDLMTLCKWCSNCYNKLCNATNLQKILRSTISFTAIPQASVLYVRKNTKKINYNNINDLELVKKFLNYDKLKIECIKQRIENADNKIKTYVEIITKEKNYNTKILETLLEERGGTLENYDCLITGIDSLLNKNTDTTNNTDNTDNTDN</sequence>
<organism evidence="1 2">
    <name type="scientific">Acanthamoeba polyphaga mimivirus Kroon</name>
    <dbReference type="NCBI Taxonomy" id="3069720"/>
    <lineage>
        <taxon>Viruses</taxon>
        <taxon>Varidnaviria</taxon>
        <taxon>Bamfordvirae</taxon>
        <taxon>Nucleocytoviricota</taxon>
        <taxon>Megaviricetes</taxon>
        <taxon>Imitervirales</taxon>
        <taxon>Mimiviridae</taxon>
        <taxon>Megamimivirinae</taxon>
        <taxon>Mimivirus</taxon>
        <taxon>Mimivirus lagoaense</taxon>
    </lineage>
</organism>
<protein>
    <submittedName>
        <fullName evidence="1">Uncharacterized protein</fullName>
    </submittedName>
</protein>
<dbReference type="Proteomes" id="UP000240461">
    <property type="component" value="Segment"/>
</dbReference>
<proteinExistence type="predicted"/>
<dbReference type="Pfam" id="PF19233">
    <property type="entry name" value="DUF5886"/>
    <property type="match status" value="1"/>
</dbReference>
<evidence type="ECO:0000313" key="2">
    <source>
        <dbReference type="Proteomes" id="UP000240461"/>
    </source>
</evidence>
<name>A0A0G2Y8R9_9VIRU</name>